<feature type="compositionally biased region" description="Basic and acidic residues" evidence="1">
    <location>
        <begin position="45"/>
        <end position="59"/>
    </location>
</feature>
<protein>
    <submittedName>
        <fullName evidence="2">Uncharacterized protein</fullName>
    </submittedName>
</protein>
<dbReference type="OrthoDB" id="4560576at2"/>
<evidence type="ECO:0000313" key="2">
    <source>
        <dbReference type="EMBL" id="BBZ43747.1"/>
    </source>
</evidence>
<name>A0A7I7YR36_9MYCO</name>
<proteinExistence type="predicted"/>
<accession>A0A7I7YR36</accession>
<dbReference type="InterPro" id="IPR036629">
    <property type="entry name" value="YjbJ_sf"/>
</dbReference>
<feature type="compositionally biased region" description="Basic and acidic residues" evidence="1">
    <location>
        <begin position="69"/>
        <end position="79"/>
    </location>
</feature>
<dbReference type="SUPFAM" id="SSF69047">
    <property type="entry name" value="Hypothetical protein YjbJ"/>
    <property type="match status" value="1"/>
</dbReference>
<sequence>MPNYVSGPILTVLGVIEVAVGRTKVLVGRAFGRDDVVAEGQAQQDKGEAQQDEGKKRVEAQQARAAAKVNEEREHAAKE</sequence>
<evidence type="ECO:0000313" key="3">
    <source>
        <dbReference type="Proteomes" id="UP000467105"/>
    </source>
</evidence>
<feature type="region of interest" description="Disordered" evidence="1">
    <location>
        <begin position="37"/>
        <end position="79"/>
    </location>
</feature>
<dbReference type="RefSeq" id="WP_085268793.1">
    <property type="nucleotide sequence ID" value="NZ_AP022614.1"/>
</dbReference>
<dbReference type="AlphaFoldDB" id="A0A7I7YR36"/>
<reference evidence="2 3" key="1">
    <citation type="journal article" date="2019" name="Emerg. Microbes Infect.">
        <title>Comprehensive subspecies identification of 175 nontuberculous mycobacteria species based on 7547 genomic profiles.</title>
        <authorList>
            <person name="Matsumoto Y."/>
            <person name="Kinjo T."/>
            <person name="Motooka D."/>
            <person name="Nabeya D."/>
            <person name="Jung N."/>
            <person name="Uechi K."/>
            <person name="Horii T."/>
            <person name="Iida T."/>
            <person name="Fujita J."/>
            <person name="Nakamura S."/>
        </authorList>
    </citation>
    <scope>NUCLEOTIDE SEQUENCE [LARGE SCALE GENOMIC DNA]</scope>
    <source>
        <strain evidence="2 3">JCM 14742</strain>
    </source>
</reference>
<organism evidence="2 3">
    <name type="scientific">Mycobacterium parmense</name>
    <dbReference type="NCBI Taxonomy" id="185642"/>
    <lineage>
        <taxon>Bacteria</taxon>
        <taxon>Bacillati</taxon>
        <taxon>Actinomycetota</taxon>
        <taxon>Actinomycetes</taxon>
        <taxon>Mycobacteriales</taxon>
        <taxon>Mycobacteriaceae</taxon>
        <taxon>Mycobacterium</taxon>
        <taxon>Mycobacterium simiae complex</taxon>
    </lineage>
</organism>
<dbReference type="EMBL" id="AP022614">
    <property type="protein sequence ID" value="BBZ43747.1"/>
    <property type="molecule type" value="Genomic_DNA"/>
</dbReference>
<evidence type="ECO:0000256" key="1">
    <source>
        <dbReference type="SAM" id="MobiDB-lite"/>
    </source>
</evidence>
<keyword evidence="3" id="KW-1185">Reference proteome</keyword>
<dbReference type="Proteomes" id="UP000467105">
    <property type="component" value="Chromosome"/>
</dbReference>
<gene>
    <name evidence="2" type="ORF">MPRM_10280</name>
</gene>